<dbReference type="AlphaFoldDB" id="A0AAF1AKL0"/>
<dbReference type="EMBL" id="CP093344">
    <property type="protein sequence ID" value="WOG86669.1"/>
    <property type="molecule type" value="Genomic_DNA"/>
</dbReference>
<dbReference type="PANTHER" id="PTHR32295">
    <property type="entry name" value="IQ-DOMAIN 5-RELATED"/>
    <property type="match status" value="1"/>
</dbReference>
<comment type="similarity">
    <text evidence="2">Belongs to the IQD family.</text>
</comment>
<reference evidence="4" key="2">
    <citation type="submission" date="2022-03" db="EMBL/GenBank/DDBJ databases">
        <title>Draft title - Genomic analysis of global carrot germplasm unveils the trajectory of domestication and the origin of high carotenoid orange carrot.</title>
        <authorList>
            <person name="Iorizzo M."/>
            <person name="Ellison S."/>
            <person name="Senalik D."/>
            <person name="Macko-Podgorni A."/>
            <person name="Grzebelus D."/>
            <person name="Bostan H."/>
            <person name="Rolling W."/>
            <person name="Curaba J."/>
            <person name="Simon P."/>
        </authorList>
    </citation>
    <scope>NUCLEOTIDE SEQUENCE</scope>
    <source>
        <tissue evidence="4">Leaf</tissue>
    </source>
</reference>
<sequence>MRSGDWLKNLIGFKKLKNKRPKYLKGSSAPQNANGINQNHHLQTMSTNVSHHVCSGNPGIRIEDLAATRIQSAFRAYRARKTRRQLKGTVNLRAVTLGSSSKKQASVTLRYLHTWSRLQTEIRVRRASMAVEARIKQRKLENQVKLDTKLHDLEVEWSNGSETMEEVLARINLREEAAVKRERAMAYAFSHQWRASSNPALGNYELSKAIWGWSWMERWVAARPWESRALTQSSPKKVVSSKKVSNTAKNMKSPTIKSSNSVKSMSPSGKITTNPRKLSYGEADQEANTKKEQIVSS</sequence>
<feature type="compositionally biased region" description="Polar residues" evidence="3">
    <location>
        <begin position="246"/>
        <end position="256"/>
    </location>
</feature>
<feature type="compositionally biased region" description="Basic and acidic residues" evidence="3">
    <location>
        <begin position="287"/>
        <end position="297"/>
    </location>
</feature>
<dbReference type="Proteomes" id="UP000077755">
    <property type="component" value="Chromosome 2"/>
</dbReference>
<name>A0AAF1AKL0_DAUCS</name>
<dbReference type="KEGG" id="dcr:108206315"/>
<evidence type="ECO:0000313" key="4">
    <source>
        <dbReference type="EMBL" id="WOG86669.1"/>
    </source>
</evidence>
<protein>
    <recommendedName>
        <fullName evidence="6">DUF4005 domain-containing protein</fullName>
    </recommendedName>
</protein>
<reference evidence="4" key="1">
    <citation type="journal article" date="2016" name="Nat. Genet.">
        <title>A high-quality carrot genome assembly provides new insights into carotenoid accumulation and asterid genome evolution.</title>
        <authorList>
            <person name="Iorizzo M."/>
            <person name="Ellison S."/>
            <person name="Senalik D."/>
            <person name="Zeng P."/>
            <person name="Satapoomin P."/>
            <person name="Huang J."/>
            <person name="Bowman M."/>
            <person name="Iovene M."/>
            <person name="Sanseverino W."/>
            <person name="Cavagnaro P."/>
            <person name="Yildiz M."/>
            <person name="Macko-Podgorni A."/>
            <person name="Moranska E."/>
            <person name="Grzebelus E."/>
            <person name="Grzebelus D."/>
            <person name="Ashrafi H."/>
            <person name="Zheng Z."/>
            <person name="Cheng S."/>
            <person name="Spooner D."/>
            <person name="Van Deynze A."/>
            <person name="Simon P."/>
        </authorList>
    </citation>
    <scope>NUCLEOTIDE SEQUENCE</scope>
    <source>
        <tissue evidence="4">Leaf</tissue>
    </source>
</reference>
<evidence type="ECO:0008006" key="6">
    <source>
        <dbReference type="Google" id="ProtNLM"/>
    </source>
</evidence>
<evidence type="ECO:0000256" key="1">
    <source>
        <dbReference type="ARBA" id="ARBA00022860"/>
    </source>
</evidence>
<accession>A0AAF1AKL0</accession>
<evidence type="ECO:0000256" key="3">
    <source>
        <dbReference type="SAM" id="MobiDB-lite"/>
    </source>
</evidence>
<proteinExistence type="inferred from homology"/>
<keyword evidence="5" id="KW-1185">Reference proteome</keyword>
<feature type="compositionally biased region" description="Low complexity" evidence="3">
    <location>
        <begin position="257"/>
        <end position="270"/>
    </location>
</feature>
<dbReference type="PROSITE" id="PS50096">
    <property type="entry name" value="IQ"/>
    <property type="match status" value="1"/>
</dbReference>
<organism evidence="4 5">
    <name type="scientific">Daucus carota subsp. sativus</name>
    <name type="common">Carrot</name>
    <dbReference type="NCBI Taxonomy" id="79200"/>
    <lineage>
        <taxon>Eukaryota</taxon>
        <taxon>Viridiplantae</taxon>
        <taxon>Streptophyta</taxon>
        <taxon>Embryophyta</taxon>
        <taxon>Tracheophyta</taxon>
        <taxon>Spermatophyta</taxon>
        <taxon>Magnoliopsida</taxon>
        <taxon>eudicotyledons</taxon>
        <taxon>Gunneridae</taxon>
        <taxon>Pentapetalae</taxon>
        <taxon>asterids</taxon>
        <taxon>campanulids</taxon>
        <taxon>Apiales</taxon>
        <taxon>Apiaceae</taxon>
        <taxon>Apioideae</taxon>
        <taxon>Scandiceae</taxon>
        <taxon>Daucinae</taxon>
        <taxon>Daucus</taxon>
        <taxon>Daucus sect. Daucus</taxon>
    </lineage>
</organism>
<dbReference type="GO" id="GO:0005516">
    <property type="term" value="F:calmodulin binding"/>
    <property type="evidence" value="ECO:0007669"/>
    <property type="project" value="UniProtKB-KW"/>
</dbReference>
<dbReference type="PANTHER" id="PTHR32295:SF93">
    <property type="entry name" value="PROTEIN IQ-DOMAIN 9"/>
    <property type="match status" value="1"/>
</dbReference>
<evidence type="ECO:0000313" key="5">
    <source>
        <dbReference type="Proteomes" id="UP000077755"/>
    </source>
</evidence>
<gene>
    <name evidence="4" type="ORF">DCAR_0205886</name>
</gene>
<evidence type="ECO:0000256" key="2">
    <source>
        <dbReference type="ARBA" id="ARBA00024341"/>
    </source>
</evidence>
<feature type="compositionally biased region" description="Low complexity" evidence="3">
    <location>
        <begin position="233"/>
        <end position="245"/>
    </location>
</feature>
<feature type="region of interest" description="Disordered" evidence="3">
    <location>
        <begin position="230"/>
        <end position="297"/>
    </location>
</feature>
<keyword evidence="1" id="KW-0112">Calmodulin-binding</keyword>